<reference evidence="1 2" key="1">
    <citation type="submission" date="2024-08" db="EMBL/GenBank/DDBJ databases">
        <title>Gnathostoma spinigerum genome.</title>
        <authorList>
            <person name="Gonzalez-Bertolin B."/>
            <person name="Monzon S."/>
            <person name="Zaballos A."/>
            <person name="Jimenez P."/>
            <person name="Dekumyoy P."/>
            <person name="Varona S."/>
            <person name="Cuesta I."/>
            <person name="Sumanam S."/>
            <person name="Adisakwattana P."/>
            <person name="Gasser R.B."/>
            <person name="Hernandez-Gonzalez A."/>
            <person name="Young N.D."/>
            <person name="Perteguer M.J."/>
        </authorList>
    </citation>
    <scope>NUCLEOTIDE SEQUENCE [LARGE SCALE GENOMIC DNA]</scope>
    <source>
        <strain evidence="1">AL3</strain>
        <tissue evidence="1">Liver</tissue>
    </source>
</reference>
<accession>A0ABD6EXY9</accession>
<gene>
    <name evidence="1" type="ORF">AB6A40_011495</name>
</gene>
<evidence type="ECO:0000313" key="1">
    <source>
        <dbReference type="EMBL" id="MFH4984786.1"/>
    </source>
</evidence>
<proteinExistence type="predicted"/>
<name>A0ABD6EXY9_9BILA</name>
<evidence type="ECO:0000313" key="2">
    <source>
        <dbReference type="Proteomes" id="UP001608902"/>
    </source>
</evidence>
<comment type="caution">
    <text evidence="1">The sequence shown here is derived from an EMBL/GenBank/DDBJ whole genome shotgun (WGS) entry which is preliminary data.</text>
</comment>
<dbReference type="Proteomes" id="UP001608902">
    <property type="component" value="Unassembled WGS sequence"/>
</dbReference>
<organism evidence="1 2">
    <name type="scientific">Gnathostoma spinigerum</name>
    <dbReference type="NCBI Taxonomy" id="75299"/>
    <lineage>
        <taxon>Eukaryota</taxon>
        <taxon>Metazoa</taxon>
        <taxon>Ecdysozoa</taxon>
        <taxon>Nematoda</taxon>
        <taxon>Chromadorea</taxon>
        <taxon>Rhabditida</taxon>
        <taxon>Spirurina</taxon>
        <taxon>Gnathostomatomorpha</taxon>
        <taxon>Gnathostomatoidea</taxon>
        <taxon>Gnathostomatidae</taxon>
        <taxon>Gnathostoma</taxon>
    </lineage>
</organism>
<keyword evidence="2" id="KW-1185">Reference proteome</keyword>
<sequence>MRNECGCIDQSWCSKKDPKNKLDCPLSHSLCSNDPLTEGAPSRLNSAVQSVSTECRDGWSAISLKYAEYGFPNRLVAIVQNNLTDGNEHTMYIDGYNGRSP</sequence>
<dbReference type="AlphaFoldDB" id="A0ABD6EXY9"/>
<protein>
    <submittedName>
        <fullName evidence="1">Uncharacterized protein</fullName>
    </submittedName>
</protein>
<dbReference type="EMBL" id="JBGFUD010021231">
    <property type="protein sequence ID" value="MFH4984786.1"/>
    <property type="molecule type" value="Genomic_DNA"/>
</dbReference>